<proteinExistence type="predicted"/>
<evidence type="ECO:0000313" key="1">
    <source>
        <dbReference type="EMBL" id="KAJ9586483.1"/>
    </source>
</evidence>
<evidence type="ECO:0000313" key="2">
    <source>
        <dbReference type="Proteomes" id="UP001233999"/>
    </source>
</evidence>
<dbReference type="EMBL" id="JASPKZ010007153">
    <property type="protein sequence ID" value="KAJ9586483.1"/>
    <property type="molecule type" value="Genomic_DNA"/>
</dbReference>
<feature type="non-terminal residue" evidence="1">
    <location>
        <position position="1"/>
    </location>
</feature>
<comment type="caution">
    <text evidence="1">The sequence shown here is derived from an EMBL/GenBank/DDBJ whole genome shotgun (WGS) entry which is preliminary data.</text>
</comment>
<sequence length="56" mass="6602">VSRMTMQTIWQVYTLGSKLELNKSNLLVCIILTTSEKLLHNKCHQEDMVNIFEFQM</sequence>
<reference evidence="1" key="1">
    <citation type="journal article" date="2023" name="IScience">
        <title>Live-bearing cockroach genome reveals convergent evolutionary mechanisms linked to viviparity in insects and beyond.</title>
        <authorList>
            <person name="Fouks B."/>
            <person name="Harrison M.C."/>
            <person name="Mikhailova A.A."/>
            <person name="Marchal E."/>
            <person name="English S."/>
            <person name="Carruthers M."/>
            <person name="Jennings E.C."/>
            <person name="Chiamaka E.L."/>
            <person name="Frigard R.A."/>
            <person name="Pippel M."/>
            <person name="Attardo G.M."/>
            <person name="Benoit J.B."/>
            <person name="Bornberg-Bauer E."/>
            <person name="Tobe S.S."/>
        </authorList>
    </citation>
    <scope>NUCLEOTIDE SEQUENCE</scope>
    <source>
        <strain evidence="1">Stay&amp;Tobe</strain>
    </source>
</reference>
<name>A0AAD8EDN0_DIPPU</name>
<protein>
    <submittedName>
        <fullName evidence="1">Uncharacterized protein</fullName>
    </submittedName>
</protein>
<reference evidence="1" key="2">
    <citation type="submission" date="2023-05" db="EMBL/GenBank/DDBJ databases">
        <authorList>
            <person name="Fouks B."/>
        </authorList>
    </citation>
    <scope>NUCLEOTIDE SEQUENCE</scope>
    <source>
        <strain evidence="1">Stay&amp;Tobe</strain>
        <tissue evidence="1">Testes</tissue>
    </source>
</reference>
<keyword evidence="2" id="KW-1185">Reference proteome</keyword>
<dbReference type="AlphaFoldDB" id="A0AAD8EDN0"/>
<organism evidence="1 2">
    <name type="scientific">Diploptera punctata</name>
    <name type="common">Pacific beetle cockroach</name>
    <dbReference type="NCBI Taxonomy" id="6984"/>
    <lineage>
        <taxon>Eukaryota</taxon>
        <taxon>Metazoa</taxon>
        <taxon>Ecdysozoa</taxon>
        <taxon>Arthropoda</taxon>
        <taxon>Hexapoda</taxon>
        <taxon>Insecta</taxon>
        <taxon>Pterygota</taxon>
        <taxon>Neoptera</taxon>
        <taxon>Polyneoptera</taxon>
        <taxon>Dictyoptera</taxon>
        <taxon>Blattodea</taxon>
        <taxon>Blaberoidea</taxon>
        <taxon>Blaberidae</taxon>
        <taxon>Diplopterinae</taxon>
        <taxon>Diploptera</taxon>
    </lineage>
</organism>
<feature type="non-terminal residue" evidence="1">
    <location>
        <position position="56"/>
    </location>
</feature>
<dbReference type="Proteomes" id="UP001233999">
    <property type="component" value="Unassembled WGS sequence"/>
</dbReference>
<gene>
    <name evidence="1" type="ORF">L9F63_019883</name>
</gene>
<accession>A0AAD8EDN0</accession>